<protein>
    <submittedName>
        <fullName evidence="1">Uncharacterized protein</fullName>
    </submittedName>
</protein>
<gene>
    <name evidence="1" type="ORF">ASZ90_010380</name>
</gene>
<dbReference type="AlphaFoldDB" id="A0A0W8FG45"/>
<dbReference type="PROSITE" id="PS51257">
    <property type="entry name" value="PROKAR_LIPOPROTEIN"/>
    <property type="match status" value="1"/>
</dbReference>
<evidence type="ECO:0000313" key="1">
    <source>
        <dbReference type="EMBL" id="KUG19878.1"/>
    </source>
</evidence>
<comment type="caution">
    <text evidence="1">The sequence shown here is derived from an EMBL/GenBank/DDBJ whole genome shotgun (WGS) entry which is preliminary data.</text>
</comment>
<name>A0A0W8FG45_9ZZZZ</name>
<sequence length="116" mass="12645">MSHTKTILLLLILCATAGAAGCITASFGEITYNGSALTIRAENAHEPADAVLQVTVASVDTLVQDEVYKQARYVSLDRGANEYTIPVELEPGKYRVYLQLFVGDDRRASVIRDLEV</sequence>
<accession>A0A0W8FG45</accession>
<proteinExistence type="predicted"/>
<organism evidence="1">
    <name type="scientific">hydrocarbon metagenome</name>
    <dbReference type="NCBI Taxonomy" id="938273"/>
    <lineage>
        <taxon>unclassified sequences</taxon>
        <taxon>metagenomes</taxon>
        <taxon>ecological metagenomes</taxon>
    </lineage>
</organism>
<dbReference type="EMBL" id="LNQE01001248">
    <property type="protein sequence ID" value="KUG19878.1"/>
    <property type="molecule type" value="Genomic_DNA"/>
</dbReference>
<reference evidence="1" key="1">
    <citation type="journal article" date="2015" name="Proc. Natl. Acad. Sci. U.S.A.">
        <title>Networks of energetic and metabolic interactions define dynamics in microbial communities.</title>
        <authorList>
            <person name="Embree M."/>
            <person name="Liu J.K."/>
            <person name="Al-Bassam M.M."/>
            <person name="Zengler K."/>
        </authorList>
    </citation>
    <scope>NUCLEOTIDE SEQUENCE</scope>
</reference>